<dbReference type="EMBL" id="OX459119">
    <property type="protein sequence ID" value="CAI9094279.1"/>
    <property type="molecule type" value="Genomic_DNA"/>
</dbReference>
<dbReference type="FunFam" id="3.40.50.2000:FF:000054">
    <property type="entry name" value="Glycosyltransferase"/>
    <property type="match status" value="1"/>
</dbReference>
<dbReference type="PANTHER" id="PTHR48046">
    <property type="entry name" value="UDP-GLYCOSYLTRANSFERASE 72E1"/>
    <property type="match status" value="1"/>
</dbReference>
<dbReference type="AlphaFoldDB" id="A0AAV1CEZ2"/>
<name>A0AAV1CEZ2_OLDCO</name>
<comment type="similarity">
    <text evidence="1 4">Belongs to the UDP-glycosyltransferase family.</text>
</comment>
<dbReference type="Pfam" id="PF00201">
    <property type="entry name" value="UDPGT"/>
    <property type="match status" value="1"/>
</dbReference>
<dbReference type="SUPFAM" id="SSF53756">
    <property type="entry name" value="UDP-Glycosyltransferase/glycogen phosphorylase"/>
    <property type="match status" value="1"/>
</dbReference>
<dbReference type="FunFam" id="3.40.50.2000:FF:000051">
    <property type="entry name" value="Glycosyltransferase"/>
    <property type="match status" value="1"/>
</dbReference>
<keyword evidence="2 4" id="KW-0328">Glycosyltransferase</keyword>
<gene>
    <name evidence="6" type="ORF">OLC1_LOCUS5481</name>
</gene>
<dbReference type="InterPro" id="IPR035595">
    <property type="entry name" value="UDP_glycos_trans_CS"/>
</dbReference>
<organism evidence="6 7">
    <name type="scientific">Oldenlandia corymbosa var. corymbosa</name>
    <dbReference type="NCBI Taxonomy" id="529605"/>
    <lineage>
        <taxon>Eukaryota</taxon>
        <taxon>Viridiplantae</taxon>
        <taxon>Streptophyta</taxon>
        <taxon>Embryophyta</taxon>
        <taxon>Tracheophyta</taxon>
        <taxon>Spermatophyta</taxon>
        <taxon>Magnoliopsida</taxon>
        <taxon>eudicotyledons</taxon>
        <taxon>Gunneridae</taxon>
        <taxon>Pentapetalae</taxon>
        <taxon>asterids</taxon>
        <taxon>lamiids</taxon>
        <taxon>Gentianales</taxon>
        <taxon>Rubiaceae</taxon>
        <taxon>Rubioideae</taxon>
        <taxon>Spermacoceae</taxon>
        <taxon>Hedyotis-Oldenlandia complex</taxon>
        <taxon>Oldenlandia</taxon>
    </lineage>
</organism>
<evidence type="ECO:0000313" key="6">
    <source>
        <dbReference type="EMBL" id="CAI9094279.1"/>
    </source>
</evidence>
<dbReference type="PANTHER" id="PTHR48046:SF6">
    <property type="entry name" value="GLYCOSYLTRANSFERASE"/>
    <property type="match status" value="1"/>
</dbReference>
<keyword evidence="7" id="KW-1185">Reference proteome</keyword>
<protein>
    <recommendedName>
        <fullName evidence="5">Glycosyltransferase</fullName>
        <ecNumber evidence="5">2.4.1.-</ecNumber>
    </recommendedName>
</protein>
<accession>A0AAV1CEZ2</accession>
<sequence length="482" mass="52834">METPAQPNSKPHVAFLPSPGMGHLIPFIELAKRLVDHHHFSVTILLPSDGSPSPNKAQQSFLQSLPAAITSVYLPPPDFADLPENTRVETRIGLSVSRSLPAIRAALTELFTGNGSRLVSALVVDLFGSTAFELAKELGILSYMFFTSTAMSLSLLLHMPQLDRAHDCEFRDLSGPVELPGCVPLSGKDFLDGIQDRKNDAYKTLLELSKKYSQADGILINTFMELEYGALNALKEEKRFESRVYAVGPLVKTSSDEIASDIDQSSDCLTWLSKQPARSVLYISFGSGGTLSQEQITELAFGLEMSGQRFLWVVRSPIENAKDAAFFTNESSKDPFDFLPLGFLERTESKGLVIPSWAPQIEILSHESTGGFVSHCGWNSVLESVVNGVPLIAWPHYAEQKMNAILLTEDLKAAVRVKPDSENGIIEREQIARVAKGLIEGEEGNEVRGKIKELKIAAERAFRKDVGSSSLSLDEVAKKWGA</sequence>
<dbReference type="EC" id="2.4.1.-" evidence="5"/>
<dbReference type="PROSITE" id="PS00375">
    <property type="entry name" value="UDPGT"/>
    <property type="match status" value="1"/>
</dbReference>
<dbReference type="GO" id="GO:0008194">
    <property type="term" value="F:UDP-glycosyltransferase activity"/>
    <property type="evidence" value="ECO:0007669"/>
    <property type="project" value="InterPro"/>
</dbReference>
<dbReference type="Gene3D" id="3.40.50.2000">
    <property type="entry name" value="Glycogen Phosphorylase B"/>
    <property type="match status" value="2"/>
</dbReference>
<dbReference type="CDD" id="cd03784">
    <property type="entry name" value="GT1_Gtf-like"/>
    <property type="match status" value="1"/>
</dbReference>
<dbReference type="InterPro" id="IPR002213">
    <property type="entry name" value="UDP_glucos_trans"/>
</dbReference>
<evidence type="ECO:0000256" key="3">
    <source>
        <dbReference type="ARBA" id="ARBA00022679"/>
    </source>
</evidence>
<dbReference type="Proteomes" id="UP001161247">
    <property type="component" value="Chromosome 2"/>
</dbReference>
<evidence type="ECO:0000256" key="2">
    <source>
        <dbReference type="ARBA" id="ARBA00022676"/>
    </source>
</evidence>
<keyword evidence="3 4" id="KW-0808">Transferase</keyword>
<evidence type="ECO:0000256" key="1">
    <source>
        <dbReference type="ARBA" id="ARBA00009995"/>
    </source>
</evidence>
<evidence type="ECO:0000256" key="5">
    <source>
        <dbReference type="RuleBase" id="RU362057"/>
    </source>
</evidence>
<proteinExistence type="inferred from homology"/>
<reference evidence="6" key="1">
    <citation type="submission" date="2023-03" db="EMBL/GenBank/DDBJ databases">
        <authorList>
            <person name="Julca I."/>
        </authorList>
    </citation>
    <scope>NUCLEOTIDE SEQUENCE</scope>
</reference>
<evidence type="ECO:0000256" key="4">
    <source>
        <dbReference type="RuleBase" id="RU003718"/>
    </source>
</evidence>
<evidence type="ECO:0000313" key="7">
    <source>
        <dbReference type="Proteomes" id="UP001161247"/>
    </source>
</evidence>